<reference evidence="15 16" key="1">
    <citation type="journal article" date="2016" name="Int. J. Syst. Evol. Microbiol.">
        <title>Reclassification of Wolbachia persica as Francisella persica comb. nov. and emended description of the family Francisellaceae.</title>
        <authorList>
            <person name="Larson M.A."/>
            <person name="Nalbantoglu U."/>
            <person name="Sayood K."/>
            <person name="Zentz E.B."/>
            <person name="Cer R.Z."/>
            <person name="Iwen P.C."/>
            <person name="Francesconi S.C."/>
            <person name="Bishop-Lilly K.A."/>
            <person name="Mokashi V.P."/>
            <person name="Sjostedt A."/>
            <person name="Hinrichs S.H."/>
        </authorList>
    </citation>
    <scope>NUCLEOTIDE SEQUENCE [LARGE SCALE GENOMIC DNA]</scope>
    <source>
        <strain evidence="15 16">FSC845</strain>
    </source>
</reference>
<keyword evidence="7" id="KW-0479">Metal-binding</keyword>
<keyword evidence="10" id="KW-0408">Iron</keyword>
<dbReference type="Gene3D" id="1.20.950.20">
    <property type="entry name" value="Transmembrane di-heme cytochromes, Chain C"/>
    <property type="match status" value="1"/>
</dbReference>
<evidence type="ECO:0000256" key="6">
    <source>
        <dbReference type="ARBA" id="ARBA00022692"/>
    </source>
</evidence>
<feature type="domain" description="Cytochrome b561 bacterial/Ni-hydrogenase" evidence="14">
    <location>
        <begin position="3"/>
        <end position="168"/>
    </location>
</feature>
<keyword evidence="16" id="KW-1185">Reference proteome</keyword>
<dbReference type="GO" id="GO:0009055">
    <property type="term" value="F:electron transfer activity"/>
    <property type="evidence" value="ECO:0007669"/>
    <property type="project" value="InterPro"/>
</dbReference>
<evidence type="ECO:0000256" key="12">
    <source>
        <dbReference type="ARBA" id="ARBA00037975"/>
    </source>
</evidence>
<evidence type="ECO:0000259" key="14">
    <source>
        <dbReference type="Pfam" id="PF01292"/>
    </source>
</evidence>
<keyword evidence="9 13" id="KW-1133">Transmembrane helix</keyword>
<evidence type="ECO:0000256" key="5">
    <source>
        <dbReference type="ARBA" id="ARBA00022617"/>
    </source>
</evidence>
<organism evidence="15 16">
    <name type="scientific">Francisella persica ATCC VR-331</name>
    <dbReference type="NCBI Taxonomy" id="1086726"/>
    <lineage>
        <taxon>Bacteria</taxon>
        <taxon>Pseudomonadati</taxon>
        <taxon>Pseudomonadota</taxon>
        <taxon>Gammaproteobacteria</taxon>
        <taxon>Thiotrichales</taxon>
        <taxon>Francisellaceae</taxon>
        <taxon>Francisella</taxon>
    </lineage>
</organism>
<dbReference type="GO" id="GO:0005886">
    <property type="term" value="C:plasma membrane"/>
    <property type="evidence" value="ECO:0007669"/>
    <property type="project" value="UniProtKB-SubCell"/>
</dbReference>
<dbReference type="InterPro" id="IPR052168">
    <property type="entry name" value="Cytochrome_b561_oxidase"/>
</dbReference>
<dbReference type="AlphaFoldDB" id="A0AAC8ZN09"/>
<dbReference type="SUPFAM" id="SSF81342">
    <property type="entry name" value="Transmembrane di-heme cytochromes"/>
    <property type="match status" value="1"/>
</dbReference>
<evidence type="ECO:0000256" key="4">
    <source>
        <dbReference type="ARBA" id="ARBA00022475"/>
    </source>
</evidence>
<evidence type="ECO:0000256" key="9">
    <source>
        <dbReference type="ARBA" id="ARBA00022989"/>
    </source>
</evidence>
<name>A0AAC8ZN09_9GAMM</name>
<dbReference type="GO" id="GO:0022904">
    <property type="term" value="P:respiratory electron transport chain"/>
    <property type="evidence" value="ECO:0007669"/>
    <property type="project" value="InterPro"/>
</dbReference>
<accession>A0AAC8ZN09</accession>
<evidence type="ECO:0000256" key="2">
    <source>
        <dbReference type="ARBA" id="ARBA00004651"/>
    </source>
</evidence>
<dbReference type="GO" id="GO:0046872">
    <property type="term" value="F:metal ion binding"/>
    <property type="evidence" value="ECO:0007669"/>
    <property type="project" value="UniProtKB-KW"/>
</dbReference>
<dbReference type="PANTHER" id="PTHR30529:SF1">
    <property type="entry name" value="CYTOCHROME B561 HOMOLOG 2"/>
    <property type="match status" value="1"/>
</dbReference>
<gene>
    <name evidence="15" type="ORF">ACH24_06230</name>
</gene>
<evidence type="ECO:0000313" key="16">
    <source>
        <dbReference type="Proteomes" id="UP000242800"/>
    </source>
</evidence>
<comment type="subcellular location">
    <subcellularLocation>
        <location evidence="2">Cell membrane</location>
        <topology evidence="2">Multi-pass membrane protein</topology>
    </subcellularLocation>
</comment>
<keyword evidence="5" id="KW-0349">Heme</keyword>
<dbReference type="Pfam" id="PF01292">
    <property type="entry name" value="Ni_hydr_CYTB"/>
    <property type="match status" value="1"/>
</dbReference>
<comment type="similarity">
    <text evidence="12">Belongs to the cytochrome b561 family.</text>
</comment>
<keyword evidence="4" id="KW-1003">Cell membrane</keyword>
<evidence type="ECO:0000313" key="15">
    <source>
        <dbReference type="EMBL" id="ALB02177.1"/>
    </source>
</evidence>
<keyword evidence="3" id="KW-0813">Transport</keyword>
<comment type="cofactor">
    <cofactor evidence="1">
        <name>heme b</name>
        <dbReference type="ChEBI" id="CHEBI:60344"/>
    </cofactor>
</comment>
<dbReference type="GO" id="GO:0020037">
    <property type="term" value="F:heme binding"/>
    <property type="evidence" value="ECO:0007669"/>
    <property type="project" value="TreeGrafter"/>
</dbReference>
<dbReference type="EMBL" id="CP012505">
    <property type="protein sequence ID" value="ALB02177.1"/>
    <property type="molecule type" value="Genomic_DNA"/>
</dbReference>
<dbReference type="KEGG" id="fper:ACH24_06230"/>
<evidence type="ECO:0000256" key="7">
    <source>
        <dbReference type="ARBA" id="ARBA00022723"/>
    </source>
</evidence>
<keyword evidence="6 13" id="KW-0812">Transmembrane</keyword>
<evidence type="ECO:0000256" key="8">
    <source>
        <dbReference type="ARBA" id="ARBA00022982"/>
    </source>
</evidence>
<feature type="transmembrane region" description="Helical" evidence="13">
    <location>
        <begin position="41"/>
        <end position="64"/>
    </location>
</feature>
<proteinExistence type="inferred from homology"/>
<dbReference type="Proteomes" id="UP000242800">
    <property type="component" value="Chromosome"/>
</dbReference>
<dbReference type="RefSeq" id="WP_064461594.1">
    <property type="nucleotide sequence ID" value="NZ_CP012505.1"/>
</dbReference>
<dbReference type="InterPro" id="IPR011577">
    <property type="entry name" value="Cyt_b561_bac/Ni-Hgenase"/>
</dbReference>
<keyword evidence="8" id="KW-0249">Electron transport</keyword>
<evidence type="ECO:0000256" key="11">
    <source>
        <dbReference type="ARBA" id="ARBA00023136"/>
    </source>
</evidence>
<dbReference type="PANTHER" id="PTHR30529">
    <property type="entry name" value="CYTOCHROME B561"/>
    <property type="match status" value="1"/>
</dbReference>
<sequence length="169" mass="19143">MKYSLSVRALHALLAFLIIAQLILGFSYTNNFFDSGWIINLHKSFGVVTFFVIPLLVIARIISVRPAYKPPLPLFQLLIAKVVHLWIYISAFSMAFSGVVGSMLMGFSWNIFFIIPFPELLTTNVPLGEEVFSYHYIFSSILLILVIIHIAAALSHQLIVKDNILNRMK</sequence>
<dbReference type="InterPro" id="IPR016174">
    <property type="entry name" value="Di-haem_cyt_TM"/>
</dbReference>
<evidence type="ECO:0000256" key="3">
    <source>
        <dbReference type="ARBA" id="ARBA00022448"/>
    </source>
</evidence>
<protein>
    <submittedName>
        <fullName evidence="15">Branched-chain alpha-keto acid dehydrogenase subunit E2</fullName>
    </submittedName>
</protein>
<feature type="transmembrane region" description="Helical" evidence="13">
    <location>
        <begin position="85"/>
        <end position="115"/>
    </location>
</feature>
<keyword evidence="11 13" id="KW-0472">Membrane</keyword>
<evidence type="ECO:0000256" key="10">
    <source>
        <dbReference type="ARBA" id="ARBA00023004"/>
    </source>
</evidence>
<evidence type="ECO:0000256" key="13">
    <source>
        <dbReference type="SAM" id="Phobius"/>
    </source>
</evidence>
<evidence type="ECO:0000256" key="1">
    <source>
        <dbReference type="ARBA" id="ARBA00001970"/>
    </source>
</evidence>
<feature type="transmembrane region" description="Helical" evidence="13">
    <location>
        <begin position="135"/>
        <end position="160"/>
    </location>
</feature>